<sequence length="74" mass="8441">MKLLAIAAITLLLYMMMLFDWPKIKRHQRREKAAFAAITVFGWGLAVLLIFFPDIHGPSQLIDAIFKPLGKTLE</sequence>
<keyword evidence="3" id="KW-1185">Reference proteome</keyword>
<proteinExistence type="predicted"/>
<protein>
    <submittedName>
        <fullName evidence="2">Multisubunit Na+/H+ antiporter MnhB subunit</fullName>
    </submittedName>
</protein>
<evidence type="ECO:0000256" key="1">
    <source>
        <dbReference type="SAM" id="Phobius"/>
    </source>
</evidence>
<feature type="transmembrane region" description="Helical" evidence="1">
    <location>
        <begin position="6"/>
        <end position="21"/>
    </location>
</feature>
<gene>
    <name evidence="2" type="ORF">J2Z66_001594</name>
</gene>
<dbReference type="Proteomes" id="UP001519287">
    <property type="component" value="Unassembled WGS sequence"/>
</dbReference>
<dbReference type="RefSeq" id="WP_209970758.1">
    <property type="nucleotide sequence ID" value="NZ_JAGGLB010000003.1"/>
</dbReference>
<evidence type="ECO:0000313" key="2">
    <source>
        <dbReference type="EMBL" id="MBP1989996.1"/>
    </source>
</evidence>
<feature type="transmembrane region" description="Helical" evidence="1">
    <location>
        <begin position="33"/>
        <end position="52"/>
    </location>
</feature>
<keyword evidence="1" id="KW-0472">Membrane</keyword>
<comment type="caution">
    <text evidence="2">The sequence shown here is derived from an EMBL/GenBank/DDBJ whole genome shotgun (WGS) entry which is preliminary data.</text>
</comment>
<keyword evidence="1" id="KW-0812">Transmembrane</keyword>
<organism evidence="2 3">
    <name type="scientific">Paenibacillus eucommiae</name>
    <dbReference type="NCBI Taxonomy" id="1355755"/>
    <lineage>
        <taxon>Bacteria</taxon>
        <taxon>Bacillati</taxon>
        <taxon>Bacillota</taxon>
        <taxon>Bacilli</taxon>
        <taxon>Bacillales</taxon>
        <taxon>Paenibacillaceae</taxon>
        <taxon>Paenibacillus</taxon>
    </lineage>
</organism>
<name>A0ABS4ISZ0_9BACL</name>
<keyword evidence="1" id="KW-1133">Transmembrane helix</keyword>
<reference evidence="2 3" key="1">
    <citation type="submission" date="2021-03" db="EMBL/GenBank/DDBJ databases">
        <title>Genomic Encyclopedia of Type Strains, Phase IV (KMG-IV): sequencing the most valuable type-strain genomes for metagenomic binning, comparative biology and taxonomic classification.</title>
        <authorList>
            <person name="Goeker M."/>
        </authorList>
    </citation>
    <scope>NUCLEOTIDE SEQUENCE [LARGE SCALE GENOMIC DNA]</scope>
    <source>
        <strain evidence="2 3">DSM 26048</strain>
    </source>
</reference>
<evidence type="ECO:0000313" key="3">
    <source>
        <dbReference type="Proteomes" id="UP001519287"/>
    </source>
</evidence>
<dbReference type="EMBL" id="JAGGLB010000003">
    <property type="protein sequence ID" value="MBP1989996.1"/>
    <property type="molecule type" value="Genomic_DNA"/>
</dbReference>
<accession>A0ABS4ISZ0</accession>